<feature type="domain" description="DNA-directed DNA polymerase family B exonuclease" evidence="1">
    <location>
        <begin position="20"/>
        <end position="149"/>
    </location>
</feature>
<dbReference type="InterPro" id="IPR006133">
    <property type="entry name" value="DNA-dir_DNA_pol_B_exonuc"/>
</dbReference>
<proteinExistence type="predicted"/>
<dbReference type="InterPro" id="IPR012337">
    <property type="entry name" value="RNaseH-like_sf"/>
</dbReference>
<protein>
    <recommendedName>
        <fullName evidence="1">DNA-directed DNA polymerase family B exonuclease domain-containing protein</fullName>
    </recommendedName>
</protein>
<sequence>MPYSVHSPFCEHAFYLSVNNFHRVENPTVLYKTYPSQLITHDRALVLTWDIETHSTRGLEHVPYAKYKEDNIFMICITIHWKNNPKPLKQICLVDVESAQDPNWITIMCGNEKNLLKAFALCWRALAPDIELTFNGSKYDWLFVVERATQ</sequence>
<organism evidence="2 3">
    <name type="scientific">Gigaspora rosea</name>
    <dbReference type="NCBI Taxonomy" id="44941"/>
    <lineage>
        <taxon>Eukaryota</taxon>
        <taxon>Fungi</taxon>
        <taxon>Fungi incertae sedis</taxon>
        <taxon>Mucoromycota</taxon>
        <taxon>Glomeromycotina</taxon>
        <taxon>Glomeromycetes</taxon>
        <taxon>Diversisporales</taxon>
        <taxon>Gigasporaceae</taxon>
        <taxon>Gigaspora</taxon>
    </lineage>
</organism>
<gene>
    <name evidence="2" type="ORF">C2G38_2156808</name>
</gene>
<dbReference type="Pfam" id="PF03104">
    <property type="entry name" value="DNA_pol_B_exo1"/>
    <property type="match status" value="1"/>
</dbReference>
<comment type="caution">
    <text evidence="2">The sequence shown here is derived from an EMBL/GenBank/DDBJ whole genome shotgun (WGS) entry which is preliminary data.</text>
</comment>
<dbReference type="AlphaFoldDB" id="A0A397W903"/>
<dbReference type="Gene3D" id="3.30.420.10">
    <property type="entry name" value="Ribonuclease H-like superfamily/Ribonuclease H"/>
    <property type="match status" value="1"/>
</dbReference>
<accession>A0A397W903</accession>
<reference evidence="2 3" key="1">
    <citation type="submission" date="2018-06" db="EMBL/GenBank/DDBJ databases">
        <title>Comparative genomics reveals the genomic features of Rhizophagus irregularis, R. cerebriforme, R. diaphanum and Gigaspora rosea, and their symbiotic lifestyle signature.</title>
        <authorList>
            <person name="Morin E."/>
            <person name="San Clemente H."/>
            <person name="Chen E.C.H."/>
            <person name="De La Providencia I."/>
            <person name="Hainaut M."/>
            <person name="Kuo A."/>
            <person name="Kohler A."/>
            <person name="Murat C."/>
            <person name="Tang N."/>
            <person name="Roy S."/>
            <person name="Loubradou J."/>
            <person name="Henrissat B."/>
            <person name="Grigoriev I.V."/>
            <person name="Corradi N."/>
            <person name="Roux C."/>
            <person name="Martin F.M."/>
        </authorList>
    </citation>
    <scope>NUCLEOTIDE SEQUENCE [LARGE SCALE GENOMIC DNA]</scope>
    <source>
        <strain evidence="2 3">DAOM 194757</strain>
    </source>
</reference>
<evidence type="ECO:0000313" key="2">
    <source>
        <dbReference type="EMBL" id="RIB28853.1"/>
    </source>
</evidence>
<dbReference type="Proteomes" id="UP000266673">
    <property type="component" value="Unassembled WGS sequence"/>
</dbReference>
<dbReference type="EMBL" id="QKWP01000053">
    <property type="protein sequence ID" value="RIB28853.1"/>
    <property type="molecule type" value="Genomic_DNA"/>
</dbReference>
<name>A0A397W903_9GLOM</name>
<dbReference type="GO" id="GO:0003676">
    <property type="term" value="F:nucleic acid binding"/>
    <property type="evidence" value="ECO:0007669"/>
    <property type="project" value="InterPro"/>
</dbReference>
<dbReference type="SUPFAM" id="SSF53098">
    <property type="entry name" value="Ribonuclease H-like"/>
    <property type="match status" value="1"/>
</dbReference>
<evidence type="ECO:0000313" key="3">
    <source>
        <dbReference type="Proteomes" id="UP000266673"/>
    </source>
</evidence>
<dbReference type="InterPro" id="IPR036397">
    <property type="entry name" value="RNaseH_sf"/>
</dbReference>
<dbReference type="STRING" id="44941.A0A397W903"/>
<keyword evidence="3" id="KW-1185">Reference proteome</keyword>
<evidence type="ECO:0000259" key="1">
    <source>
        <dbReference type="Pfam" id="PF03104"/>
    </source>
</evidence>
<dbReference type="OrthoDB" id="2424995at2759"/>